<dbReference type="Gene3D" id="3.20.20.70">
    <property type="entry name" value="Aldolase class I"/>
    <property type="match status" value="1"/>
</dbReference>
<dbReference type="PATRIC" id="fig|568814.3.peg.1894"/>
<dbReference type="CDD" id="cd01335">
    <property type="entry name" value="Radical_SAM"/>
    <property type="match status" value="1"/>
</dbReference>
<dbReference type="InterPro" id="IPR058240">
    <property type="entry name" value="rSAM_sf"/>
</dbReference>
<dbReference type="SFLD" id="SFLDS00029">
    <property type="entry name" value="Radical_SAM"/>
    <property type="match status" value="1"/>
</dbReference>
<evidence type="ECO:0000256" key="2">
    <source>
        <dbReference type="ARBA" id="ARBA00022723"/>
    </source>
</evidence>
<keyword evidence="1" id="KW-0949">S-adenosyl-L-methionine</keyword>
<dbReference type="InterPro" id="IPR050377">
    <property type="entry name" value="Radical_SAM_PqqE_MftC-like"/>
</dbReference>
<dbReference type="AlphaFoldDB" id="A0A0H3N6N2"/>
<keyword evidence="4" id="KW-0411">Iron-sulfur</keyword>
<evidence type="ECO:0000259" key="5">
    <source>
        <dbReference type="PROSITE" id="PS51918"/>
    </source>
</evidence>
<evidence type="ECO:0000256" key="1">
    <source>
        <dbReference type="ARBA" id="ARBA00022691"/>
    </source>
</evidence>
<dbReference type="SUPFAM" id="SSF102114">
    <property type="entry name" value="Radical SAM enzymes"/>
    <property type="match status" value="1"/>
</dbReference>
<dbReference type="EMBL" id="FM252032">
    <property type="protein sequence ID" value="CAZ56714.1"/>
    <property type="molecule type" value="Genomic_DNA"/>
</dbReference>
<dbReference type="PANTHER" id="PTHR11228:SF7">
    <property type="entry name" value="PQQA PEPTIDE CYCLASE"/>
    <property type="match status" value="1"/>
</dbReference>
<dbReference type="HOGENOM" id="CLU_009273_4_1_9"/>
<dbReference type="PANTHER" id="PTHR11228">
    <property type="entry name" value="RADICAL SAM DOMAIN PROTEIN"/>
    <property type="match status" value="1"/>
</dbReference>
<evidence type="ECO:0000313" key="6">
    <source>
        <dbReference type="EMBL" id="CAZ56714.1"/>
    </source>
</evidence>
<gene>
    <name evidence="6" type="ordered locus">SSUBM407_1858</name>
</gene>
<sequence>MIMKFMLNCDYYYHYFGEDLMVIGKYGQYLLNEYQALVLKQINETGSVESLIGYFSDIAGECETKIKKLLLDTLKLFLKKEFIVKGVSVYPKHIYGEVGKFYPRKIVIELTNKCHLQCTHCFKEAGPINRNFLKYEELINFLDRVKGKVYEIQLTGGEPMAHPHFKEISKYATENFQEVTMTTTGHLINSKSIIYLKGMSYIQISLYHHNPILNDQITNGKDTLNKTIRGIRFLNNENLDYSVTNIVRNSLIDEFDNFIEFLILNQVKAVRFGLFSHLGRGKLVGSDWFLSPSKVEEFYEMLIEKSREYGSRINIHTWEEDNCFNYFEDIVDGTMRCGAGVIEWTINESGHIKPCTFFPDGEFSSYSLQNFEEYSMQNHEQNIVRKINDWEGLLQTVGLSTRNICEEIYKMVEKK</sequence>
<dbReference type="InterPro" id="IPR007197">
    <property type="entry name" value="rSAM"/>
</dbReference>
<evidence type="ECO:0000256" key="3">
    <source>
        <dbReference type="ARBA" id="ARBA00023004"/>
    </source>
</evidence>
<dbReference type="InterPro" id="IPR013785">
    <property type="entry name" value="Aldolase_TIM"/>
</dbReference>
<dbReference type="SFLD" id="SFLDG01067">
    <property type="entry name" value="SPASM/twitch_domain_containing"/>
    <property type="match status" value="1"/>
</dbReference>
<dbReference type="GO" id="GO:0003824">
    <property type="term" value="F:catalytic activity"/>
    <property type="evidence" value="ECO:0007669"/>
    <property type="project" value="InterPro"/>
</dbReference>
<protein>
    <submittedName>
        <fullName evidence="6">Radical SAM superfamily protein</fullName>
    </submittedName>
</protein>
<reference evidence="6 7" key="1">
    <citation type="journal article" date="2009" name="PLoS ONE">
        <title>Rapid evolution of virulence and drug resistance in the emerging zoonotic pathogen Streptococcus suis.</title>
        <authorList>
            <person name="Holden M.T.G."/>
            <person name="Hauser H."/>
            <person name="Sanders M."/>
            <person name="Ngo T.H."/>
            <person name="Cherevach I."/>
            <person name="Cronin A."/>
            <person name="Goodhead I."/>
            <person name="Mungall K."/>
            <person name="Quail M.A."/>
            <person name="Price C."/>
            <person name="Rabbinowitsch E."/>
            <person name="Sharp S."/>
            <person name="Croucher N.J."/>
            <person name="Chieu T.B."/>
            <person name="Mai N.T.H."/>
            <person name="Diep T.S."/>
            <person name="Chinh N.T."/>
            <person name="Kehoe M."/>
            <person name="Leigh J.A."/>
            <person name="Ward P.N."/>
            <person name="Dowson C.G."/>
            <person name="Whatmore A.M."/>
            <person name="Chanter N."/>
            <person name="Iversen P."/>
            <person name="Gottschalk M."/>
            <person name="Slater J.D."/>
            <person name="Smith H.E."/>
            <person name="Spratt B.G."/>
            <person name="Xu J."/>
            <person name="Ye C."/>
            <person name="Bentley S."/>
            <person name="Barrell B.G."/>
            <person name="Schultsz C."/>
            <person name="Maskell D.J."/>
            <person name="Parkhill J."/>
        </authorList>
    </citation>
    <scope>NUCLEOTIDE SEQUENCE [LARGE SCALE GENOMIC DNA]</scope>
    <source>
        <strain evidence="6 7">BM407</strain>
    </source>
</reference>
<name>A0A0H3N6N2_STRS4</name>
<dbReference type="GO" id="GO:0051536">
    <property type="term" value="F:iron-sulfur cluster binding"/>
    <property type="evidence" value="ECO:0007669"/>
    <property type="project" value="UniProtKB-KW"/>
</dbReference>
<keyword evidence="7" id="KW-1185">Reference proteome</keyword>
<dbReference type="Proteomes" id="UP000009077">
    <property type="component" value="Chromosome"/>
</dbReference>
<evidence type="ECO:0000256" key="4">
    <source>
        <dbReference type="ARBA" id="ARBA00023014"/>
    </source>
</evidence>
<dbReference type="Pfam" id="PF04055">
    <property type="entry name" value="Radical_SAM"/>
    <property type="match status" value="1"/>
</dbReference>
<keyword evidence="3" id="KW-0408">Iron</keyword>
<dbReference type="KEGG" id="ssb:SSUBM407_1858"/>
<dbReference type="SFLD" id="SFLDG01386">
    <property type="entry name" value="main_SPASM_domain-containing"/>
    <property type="match status" value="1"/>
</dbReference>
<feature type="domain" description="Radical SAM core" evidence="5">
    <location>
        <begin position="100"/>
        <end position="312"/>
    </location>
</feature>
<evidence type="ECO:0000313" key="7">
    <source>
        <dbReference type="Proteomes" id="UP000009077"/>
    </source>
</evidence>
<accession>A0A0H3N6N2</accession>
<organism evidence="6 7">
    <name type="scientific">Streptococcus suis (strain BM407)</name>
    <dbReference type="NCBI Taxonomy" id="568814"/>
    <lineage>
        <taxon>Bacteria</taxon>
        <taxon>Bacillati</taxon>
        <taxon>Bacillota</taxon>
        <taxon>Bacilli</taxon>
        <taxon>Lactobacillales</taxon>
        <taxon>Streptococcaceae</taxon>
        <taxon>Streptococcus</taxon>
    </lineage>
</organism>
<dbReference type="GO" id="GO:0046872">
    <property type="term" value="F:metal ion binding"/>
    <property type="evidence" value="ECO:0007669"/>
    <property type="project" value="UniProtKB-KW"/>
</dbReference>
<proteinExistence type="predicted"/>
<keyword evidence="2" id="KW-0479">Metal-binding</keyword>
<dbReference type="PROSITE" id="PS51918">
    <property type="entry name" value="RADICAL_SAM"/>
    <property type="match status" value="1"/>
</dbReference>